<protein>
    <submittedName>
        <fullName evidence="1">Uncharacterized protein</fullName>
    </submittedName>
</protein>
<name>A0A0E9TZM8_ANGAN</name>
<proteinExistence type="predicted"/>
<reference evidence="1" key="2">
    <citation type="journal article" date="2015" name="Fish Shellfish Immunol.">
        <title>Early steps in the European eel (Anguilla anguilla)-Vibrio vulnificus interaction in the gills: Role of the RtxA13 toxin.</title>
        <authorList>
            <person name="Callol A."/>
            <person name="Pajuelo D."/>
            <person name="Ebbesson L."/>
            <person name="Teles M."/>
            <person name="MacKenzie S."/>
            <person name="Amaro C."/>
        </authorList>
    </citation>
    <scope>NUCLEOTIDE SEQUENCE</scope>
</reference>
<dbReference type="EMBL" id="GBXM01049650">
    <property type="protein sequence ID" value="JAH58927.1"/>
    <property type="molecule type" value="Transcribed_RNA"/>
</dbReference>
<sequence length="49" mass="5759">MKRPTRKWTLISGVQRMLQYCNNPNSKYSWSPFSRGGLHQLSTKTTRLC</sequence>
<organism evidence="1">
    <name type="scientific">Anguilla anguilla</name>
    <name type="common">European freshwater eel</name>
    <name type="synonym">Muraena anguilla</name>
    <dbReference type="NCBI Taxonomy" id="7936"/>
    <lineage>
        <taxon>Eukaryota</taxon>
        <taxon>Metazoa</taxon>
        <taxon>Chordata</taxon>
        <taxon>Craniata</taxon>
        <taxon>Vertebrata</taxon>
        <taxon>Euteleostomi</taxon>
        <taxon>Actinopterygii</taxon>
        <taxon>Neopterygii</taxon>
        <taxon>Teleostei</taxon>
        <taxon>Anguilliformes</taxon>
        <taxon>Anguillidae</taxon>
        <taxon>Anguilla</taxon>
    </lineage>
</organism>
<reference evidence="1" key="1">
    <citation type="submission" date="2014-11" db="EMBL/GenBank/DDBJ databases">
        <authorList>
            <person name="Amaro Gonzalez C."/>
        </authorList>
    </citation>
    <scope>NUCLEOTIDE SEQUENCE</scope>
</reference>
<evidence type="ECO:0000313" key="1">
    <source>
        <dbReference type="EMBL" id="JAH58927.1"/>
    </source>
</evidence>
<accession>A0A0E9TZM8</accession>
<dbReference type="AlphaFoldDB" id="A0A0E9TZM8"/>